<dbReference type="EMBL" id="JBHTMP010000024">
    <property type="protein sequence ID" value="MFD1322824.1"/>
    <property type="molecule type" value="Genomic_DNA"/>
</dbReference>
<keyword evidence="2" id="KW-0472">Membrane</keyword>
<dbReference type="PANTHER" id="PTHR34543:SF1">
    <property type="entry name" value="PROTEIN ABA DEFICIENT 4, CHLOROPLASTIC"/>
    <property type="match status" value="1"/>
</dbReference>
<organism evidence="3 4">
    <name type="scientific">Micromonospora sonneratiae</name>
    <dbReference type="NCBI Taxonomy" id="1184706"/>
    <lineage>
        <taxon>Bacteria</taxon>
        <taxon>Bacillati</taxon>
        <taxon>Actinomycetota</taxon>
        <taxon>Actinomycetes</taxon>
        <taxon>Micromonosporales</taxon>
        <taxon>Micromonosporaceae</taxon>
        <taxon>Micromonospora</taxon>
    </lineage>
</organism>
<name>A0ABW3YED3_9ACTN</name>
<keyword evidence="2" id="KW-1133">Transmembrane helix</keyword>
<accession>A0ABW3YED3</accession>
<reference evidence="4" key="1">
    <citation type="journal article" date="2019" name="Int. J. Syst. Evol. Microbiol.">
        <title>The Global Catalogue of Microorganisms (GCM) 10K type strain sequencing project: providing services to taxonomists for standard genome sequencing and annotation.</title>
        <authorList>
            <consortium name="The Broad Institute Genomics Platform"/>
            <consortium name="The Broad Institute Genome Sequencing Center for Infectious Disease"/>
            <person name="Wu L."/>
            <person name="Ma J."/>
        </authorList>
    </citation>
    <scope>NUCLEOTIDE SEQUENCE [LARGE SCALE GENOMIC DNA]</scope>
    <source>
        <strain evidence="4">JCM 31037</strain>
    </source>
</reference>
<feature type="region of interest" description="Disordered" evidence="1">
    <location>
        <begin position="140"/>
        <end position="164"/>
    </location>
</feature>
<proteinExistence type="predicted"/>
<dbReference type="Pfam" id="PF14108">
    <property type="entry name" value="ABA4-like"/>
    <property type="match status" value="1"/>
</dbReference>
<evidence type="ECO:0000256" key="1">
    <source>
        <dbReference type="SAM" id="MobiDB-lite"/>
    </source>
</evidence>
<feature type="transmembrane region" description="Helical" evidence="2">
    <location>
        <begin position="37"/>
        <end position="59"/>
    </location>
</feature>
<keyword evidence="2" id="KW-0812">Transmembrane</keyword>
<evidence type="ECO:0000313" key="4">
    <source>
        <dbReference type="Proteomes" id="UP001597260"/>
    </source>
</evidence>
<dbReference type="InterPro" id="IPR025461">
    <property type="entry name" value="ABA4-like"/>
</dbReference>
<sequence length="164" mass="17866">MSQRLFDLAFPLAAPFWALMIVAPTWSWTRRIAGSPLIVLPALLVYPVAVLPVLPELVIEVSRPEFAGLRDLLGTDHGTAGAWAHMIAFDLFVGRWIYLDSRQRQLHPLIMAPVLVLTILLAPIGLGAYLAVRAVGSNRRKERPGTDEGAGREPAVTGRAASQP</sequence>
<feature type="transmembrane region" description="Helical" evidence="2">
    <location>
        <begin position="80"/>
        <end position="98"/>
    </location>
</feature>
<dbReference type="PANTHER" id="PTHR34543">
    <property type="entry name" value="PROTEIN ABA DEFICIENT 4, CHLOROPLASTIC"/>
    <property type="match status" value="1"/>
</dbReference>
<keyword evidence="4" id="KW-1185">Reference proteome</keyword>
<dbReference type="Proteomes" id="UP001597260">
    <property type="component" value="Unassembled WGS sequence"/>
</dbReference>
<feature type="transmembrane region" description="Helical" evidence="2">
    <location>
        <begin position="110"/>
        <end position="132"/>
    </location>
</feature>
<comment type="caution">
    <text evidence="3">The sequence shown here is derived from an EMBL/GenBank/DDBJ whole genome shotgun (WGS) entry which is preliminary data.</text>
</comment>
<evidence type="ECO:0000256" key="2">
    <source>
        <dbReference type="SAM" id="Phobius"/>
    </source>
</evidence>
<dbReference type="RefSeq" id="WP_377571972.1">
    <property type="nucleotide sequence ID" value="NZ_JBHTMP010000024.1"/>
</dbReference>
<gene>
    <name evidence="3" type="ORF">ACFQ4H_17165</name>
</gene>
<evidence type="ECO:0000313" key="3">
    <source>
        <dbReference type="EMBL" id="MFD1322824.1"/>
    </source>
</evidence>
<protein>
    <submittedName>
        <fullName evidence="3">ABA4-like family protein</fullName>
    </submittedName>
</protein>